<name>A0A2M8PD02_9CHLR</name>
<reference evidence="1 2" key="1">
    <citation type="submission" date="2017-11" db="EMBL/GenBank/DDBJ databases">
        <title>Evolution of Phototrophy in the Chloroflexi Phylum Driven by Horizontal Gene Transfer.</title>
        <authorList>
            <person name="Ward L.M."/>
            <person name="Hemp J."/>
            <person name="Shih P.M."/>
            <person name="Mcglynn S.E."/>
            <person name="Fischer W."/>
        </authorList>
    </citation>
    <scope>NUCLEOTIDE SEQUENCE [LARGE SCALE GENOMIC DNA]</scope>
    <source>
        <strain evidence="1">JP3_13</strain>
    </source>
</reference>
<dbReference type="EMBL" id="PGTM01000157">
    <property type="protein sequence ID" value="PJF35427.1"/>
    <property type="molecule type" value="Genomic_DNA"/>
</dbReference>
<organism evidence="1 2">
    <name type="scientific">Candidatus Thermofonsia Clade 1 bacterium</name>
    <dbReference type="NCBI Taxonomy" id="2364210"/>
    <lineage>
        <taxon>Bacteria</taxon>
        <taxon>Bacillati</taxon>
        <taxon>Chloroflexota</taxon>
        <taxon>Candidatus Thermofontia</taxon>
        <taxon>Candidatus Thermofonsia Clade 1</taxon>
    </lineage>
</organism>
<evidence type="ECO:0000313" key="1">
    <source>
        <dbReference type="EMBL" id="PJF35427.1"/>
    </source>
</evidence>
<sequence length="83" mass="8847">MLSALEMLSVFDQHSVDQLGVVEEEVRHAVPFKGNDIAMLGDLLQASEWVSLELAATVEGELGELHASGSLSKTTGVQAHCNV</sequence>
<evidence type="ECO:0000313" key="2">
    <source>
        <dbReference type="Proteomes" id="UP000229681"/>
    </source>
</evidence>
<proteinExistence type="predicted"/>
<comment type="caution">
    <text evidence="1">The sequence shown here is derived from an EMBL/GenBank/DDBJ whole genome shotgun (WGS) entry which is preliminary data.</text>
</comment>
<dbReference type="Proteomes" id="UP000229681">
    <property type="component" value="Unassembled WGS sequence"/>
</dbReference>
<accession>A0A2M8PD02</accession>
<gene>
    <name evidence="1" type="ORF">CUN49_10600</name>
</gene>
<dbReference type="AlphaFoldDB" id="A0A2M8PD02"/>
<protein>
    <submittedName>
        <fullName evidence="1">Uncharacterized protein</fullName>
    </submittedName>
</protein>